<dbReference type="InterPro" id="IPR008656">
    <property type="entry name" value="Inositol_tetrakis-P_1-kinase"/>
</dbReference>
<dbReference type="GO" id="GO:0032957">
    <property type="term" value="P:inositol trisphosphate metabolic process"/>
    <property type="evidence" value="ECO:0007669"/>
    <property type="project" value="InterPro"/>
</dbReference>
<evidence type="ECO:0000256" key="1">
    <source>
        <dbReference type="ARBA" id="ARBA00000399"/>
    </source>
</evidence>
<proteinExistence type="inferred from homology"/>
<dbReference type="EC" id="2.7.1.159" evidence="6"/>
<evidence type="ECO:0000256" key="4">
    <source>
        <dbReference type="ARBA" id="ARBA00009601"/>
    </source>
</evidence>
<organism evidence="14">
    <name type="scientific">Zea mays</name>
    <name type="common">Maize</name>
    <dbReference type="NCBI Taxonomy" id="4577"/>
    <lineage>
        <taxon>Eukaryota</taxon>
        <taxon>Viridiplantae</taxon>
        <taxon>Streptophyta</taxon>
        <taxon>Embryophyta</taxon>
        <taxon>Tracheophyta</taxon>
        <taxon>Spermatophyta</taxon>
        <taxon>Magnoliopsida</taxon>
        <taxon>Liliopsida</taxon>
        <taxon>Poales</taxon>
        <taxon>Poaceae</taxon>
        <taxon>PACMAD clade</taxon>
        <taxon>Panicoideae</taxon>
        <taxon>Andropogonodae</taxon>
        <taxon>Andropogoneae</taxon>
        <taxon>Tripsacinae</taxon>
        <taxon>Zea</taxon>
    </lineage>
</organism>
<dbReference type="SMR" id="A0A1D6J7N9"/>
<comment type="catalytic activity">
    <reaction evidence="2">
        <text>1D-myo-inositol 1,3,4-trisphosphate + ATP = 1D-myo-inositol 1,3,4,5-tetrakisphosphate + ADP + H(+)</text>
        <dbReference type="Rhea" id="RHEA:13253"/>
        <dbReference type="ChEBI" id="CHEBI:15378"/>
        <dbReference type="ChEBI" id="CHEBI:30616"/>
        <dbReference type="ChEBI" id="CHEBI:57895"/>
        <dbReference type="ChEBI" id="CHEBI:58414"/>
        <dbReference type="ChEBI" id="CHEBI:456216"/>
        <dbReference type="EC" id="2.7.1.159"/>
    </reaction>
</comment>
<sequence>MAGGGGAATAAAAGAAVGMPSQAMLPVRRRCEGMTMGASTLDLRSGLGVDPFTLELPPRPLLEILARELRRRLGLRLFNIDMIREHITRDRFCVIDMNYFPGMWLLPCVASLFAGKGAPSPRRAPRPLPTLVVVTEVLHGLDKVLEGGAVVMTLRDHSIPSNGDINET</sequence>
<keyword evidence="8" id="KW-0479">Metal-binding</keyword>
<evidence type="ECO:0000256" key="8">
    <source>
        <dbReference type="ARBA" id="ARBA00022723"/>
    </source>
</evidence>
<name>A0A1D6J7N9_MAIZE</name>
<dbReference type="GO" id="GO:0052726">
    <property type="term" value="F:inositol-1,3,4-trisphosphate 5-kinase activity"/>
    <property type="evidence" value="ECO:0007669"/>
    <property type="project" value="InterPro"/>
</dbReference>
<comment type="subunit">
    <text evidence="5">Monomer.</text>
</comment>
<evidence type="ECO:0000256" key="6">
    <source>
        <dbReference type="ARBA" id="ARBA00012017"/>
    </source>
</evidence>
<comment type="catalytic activity">
    <reaction evidence="1">
        <text>1D-myo-inositol 1,3,4-trisphosphate + ATP = 1D-myo-inositol 1,3,4,6-tetrakisphosphate + ADP + H(+)</text>
        <dbReference type="Rhea" id="RHEA:20940"/>
        <dbReference type="ChEBI" id="CHEBI:15378"/>
        <dbReference type="ChEBI" id="CHEBI:30616"/>
        <dbReference type="ChEBI" id="CHEBI:57660"/>
        <dbReference type="ChEBI" id="CHEBI:58414"/>
        <dbReference type="ChEBI" id="CHEBI:456216"/>
        <dbReference type="EC" id="2.7.1.159"/>
    </reaction>
</comment>
<evidence type="ECO:0000256" key="11">
    <source>
        <dbReference type="ARBA" id="ARBA00022840"/>
    </source>
</evidence>
<dbReference type="STRING" id="4577.A0A1D6J7N9"/>
<dbReference type="InParanoid" id="A0A1D6J7N9"/>
<dbReference type="InterPro" id="IPR040464">
    <property type="entry name" value="InsP(3)kin_ATP-grasp"/>
</dbReference>
<keyword evidence="7" id="KW-0808">Transferase</keyword>
<keyword evidence="10" id="KW-0418">Kinase</keyword>
<dbReference type="GO" id="GO:0000287">
    <property type="term" value="F:magnesium ion binding"/>
    <property type="evidence" value="ECO:0007669"/>
    <property type="project" value="InterPro"/>
</dbReference>
<dbReference type="GO" id="GO:0047325">
    <property type="term" value="F:inositol-3,4,5,6-tetrakisphosphate 1-kinase activity"/>
    <property type="evidence" value="ECO:0007669"/>
    <property type="project" value="InterPro"/>
</dbReference>
<dbReference type="EMBL" id="CM000786">
    <property type="protein sequence ID" value="AQK43938.1"/>
    <property type="molecule type" value="Genomic_DNA"/>
</dbReference>
<evidence type="ECO:0000256" key="2">
    <source>
        <dbReference type="ARBA" id="ARBA00000680"/>
    </source>
</evidence>
<evidence type="ECO:0000256" key="7">
    <source>
        <dbReference type="ARBA" id="ARBA00022679"/>
    </source>
</evidence>
<evidence type="ECO:0000256" key="3">
    <source>
        <dbReference type="ARBA" id="ARBA00001946"/>
    </source>
</evidence>
<feature type="domain" description="Inositol 1,3,4-trisphosphate 5/6-kinase ATP-grasp" evidence="13">
    <location>
        <begin position="52"/>
        <end position="105"/>
    </location>
</feature>
<keyword evidence="12" id="KW-0460">Magnesium</keyword>
<dbReference type="PANTHER" id="PTHR14217">
    <property type="entry name" value="INOSITOL-TETRAKISPHOSPHATE 1-KINASE"/>
    <property type="match status" value="1"/>
</dbReference>
<protein>
    <recommendedName>
        <fullName evidence="6">inositol-1,3,4-trisphosphate 5/6-kinase</fullName>
        <ecNumber evidence="6">2.7.1.159</ecNumber>
    </recommendedName>
</protein>
<dbReference type="Gene3D" id="3.30.470.20">
    <property type="entry name" value="ATP-grasp fold, B domain"/>
    <property type="match status" value="1"/>
</dbReference>
<reference evidence="14" key="1">
    <citation type="submission" date="2015-12" db="EMBL/GenBank/DDBJ databases">
        <title>Update maize B73 reference genome by single molecule sequencing technologies.</title>
        <authorList>
            <consortium name="Maize Genome Sequencing Project"/>
            <person name="Ware D."/>
        </authorList>
    </citation>
    <scope>NUCLEOTIDE SEQUENCE</scope>
    <source>
        <tissue evidence="14">Seedling</tissue>
    </source>
</reference>
<evidence type="ECO:0000256" key="5">
    <source>
        <dbReference type="ARBA" id="ARBA00011245"/>
    </source>
</evidence>
<evidence type="ECO:0000259" key="13">
    <source>
        <dbReference type="Pfam" id="PF05770"/>
    </source>
</evidence>
<dbReference type="AlphaFoldDB" id="A0A1D6J7N9"/>
<evidence type="ECO:0000256" key="12">
    <source>
        <dbReference type="ARBA" id="ARBA00022842"/>
    </source>
</evidence>
<dbReference type="Pfam" id="PF05770">
    <property type="entry name" value="Ins134_P3_kin"/>
    <property type="match status" value="1"/>
</dbReference>
<evidence type="ECO:0000256" key="10">
    <source>
        <dbReference type="ARBA" id="ARBA00022777"/>
    </source>
</evidence>
<keyword evidence="9" id="KW-0547">Nucleotide-binding</keyword>
<keyword evidence="11" id="KW-0067">ATP-binding</keyword>
<evidence type="ECO:0000313" key="14">
    <source>
        <dbReference type="EMBL" id="AQK43938.1"/>
    </source>
</evidence>
<dbReference type="GO" id="GO:0052725">
    <property type="term" value="F:inositol-1,3,4-trisphosphate 6-kinase activity"/>
    <property type="evidence" value="ECO:0007669"/>
    <property type="project" value="InterPro"/>
</dbReference>
<gene>
    <name evidence="14" type="ORF">ZEAMMB73_Zm00001d025540</name>
</gene>
<comment type="similarity">
    <text evidence="4">Belongs to the ITPK1 family.</text>
</comment>
<comment type="cofactor">
    <cofactor evidence="3">
        <name>Mg(2+)</name>
        <dbReference type="ChEBI" id="CHEBI:18420"/>
    </cofactor>
</comment>
<evidence type="ECO:0000256" key="9">
    <source>
        <dbReference type="ARBA" id="ARBA00022741"/>
    </source>
</evidence>
<accession>A0A1D6J7N9</accession>
<dbReference type="GO" id="GO:0005524">
    <property type="term" value="F:ATP binding"/>
    <property type="evidence" value="ECO:0007669"/>
    <property type="project" value="UniProtKB-KW"/>
</dbReference>
<dbReference type="PANTHER" id="PTHR14217:SF36">
    <property type="entry name" value="INOSITOL-TETRAKISPHOSPHATE 1-KINASE 3"/>
    <property type="match status" value="1"/>
</dbReference>